<dbReference type="SUPFAM" id="SSF48208">
    <property type="entry name" value="Six-hairpin glycosidases"/>
    <property type="match status" value="1"/>
</dbReference>
<accession>A0A1K1QK39</accession>
<evidence type="ECO:0000259" key="1">
    <source>
        <dbReference type="Pfam" id="PF00723"/>
    </source>
</evidence>
<dbReference type="InterPro" id="IPR023214">
    <property type="entry name" value="HAD_sf"/>
</dbReference>
<dbReference type="STRING" id="546364.SAMN04489730_1887"/>
<dbReference type="SUPFAM" id="SSF56784">
    <property type="entry name" value="HAD-like"/>
    <property type="match status" value="1"/>
</dbReference>
<dbReference type="Proteomes" id="UP000182740">
    <property type="component" value="Unassembled WGS sequence"/>
</dbReference>
<dbReference type="Pfam" id="PF19291">
    <property type="entry name" value="TREH_N"/>
    <property type="match status" value="1"/>
</dbReference>
<reference evidence="4" key="1">
    <citation type="submission" date="2016-11" db="EMBL/GenBank/DDBJ databases">
        <authorList>
            <person name="Varghese N."/>
            <person name="Submissions S."/>
        </authorList>
    </citation>
    <scope>NUCLEOTIDE SEQUENCE [LARGE SCALE GENOMIC DNA]</scope>
    <source>
        <strain evidence="4">DSM 44671</strain>
    </source>
</reference>
<sequence length="843" mass="92271">MTAEALPAELRRAIVQIARTPRLLVACDYDGTLAPITLNPDEARPLPESVGALRSLAGLHETTTAVISGRALRDLATLSRLPSEVNLVGSHGSEFDIGFIHALDEKARELHRRLEAELEQLVLDVPGVSLEVKPASIAVHVRRAEHEAGRRVLAAVHNGPSKWEGVSTTDGKEVVELAVVQTDKGRALDILRHQVGATAAIFLGDDVTDEKAFARLSGPDVGIKVGEGETLAGFRVPDTVDVALVLAFMLEERRNWLYGESAPPIERLSMLANERSVALLTPDAKLTWLCHPGPDAPAVFADLLGGEGAGHFSIKPHRNGLPLGQRYLPSTMTVETRWSRLLVTDYLEPESPQHRTDLVRVISGEAQADVTFAPRPEFGGVPVKLEVTEGGVRVLGTSEPFVLYSPGVEWTITSDGLHDTATALVQPTPTRPVVLELRCGTTDLGPHELSEVERRDRAGRYWSEWTSKLQLPKVQTDLVLRSALTLRGLVNTDTGGVLAAATSSLPEEIGGVRNWDYRYCWIRDAAMTVRELVHLGSLEEAEGYLRWLHGVLATLAGPERLHPLYTLAGSVIGAEAVIESLPGYAGSRPVRVGNLANHQVQLDVFGPVVELVQTLASARGELRDEDWQMVRAMAEAVTRRWNEPDHGIWEERHVPRHRVYSRVMCWVTIDRAIKLGEQYGREIPGNWPGLREEIKHDVLTHGWNDEVQAFTTAYDGTDLDAASLFVGLTGLIDPADERFQQTVTAIEAELRSGSTVYRYRRDDGLPGGEGGFHICAAWLIEAYLLTGRRTEAQELFDQIVAAAGPTGLLPEQYDPIAERSLGNHPQAYSHIGLIRCANLLAAS</sequence>
<proteinExistence type="predicted"/>
<evidence type="ECO:0000313" key="4">
    <source>
        <dbReference type="Proteomes" id="UP000182740"/>
    </source>
</evidence>
<evidence type="ECO:0000313" key="3">
    <source>
        <dbReference type="EMBL" id="SFW60052.1"/>
    </source>
</evidence>
<dbReference type="RefSeq" id="WP_072475889.1">
    <property type="nucleotide sequence ID" value="NZ_FPJG01000006.1"/>
</dbReference>
<dbReference type="Pfam" id="PF02358">
    <property type="entry name" value="Trehalose_PPase"/>
    <property type="match status" value="1"/>
</dbReference>
<dbReference type="InterPro" id="IPR003337">
    <property type="entry name" value="Trehalose_PPase"/>
</dbReference>
<dbReference type="Gene3D" id="1.50.10.10">
    <property type="match status" value="1"/>
</dbReference>
<dbReference type="GO" id="GO:0005992">
    <property type="term" value="P:trehalose biosynthetic process"/>
    <property type="evidence" value="ECO:0007669"/>
    <property type="project" value="InterPro"/>
</dbReference>
<name>A0A1K1QK39_9PSEU</name>
<feature type="domain" description="GH15-like" evidence="1">
    <location>
        <begin position="474"/>
        <end position="837"/>
    </location>
</feature>
<dbReference type="GO" id="GO:0004553">
    <property type="term" value="F:hydrolase activity, hydrolyzing O-glycosyl compounds"/>
    <property type="evidence" value="ECO:0007669"/>
    <property type="project" value="TreeGrafter"/>
</dbReference>
<dbReference type="Gene3D" id="3.40.50.1000">
    <property type="entry name" value="HAD superfamily/HAD-like"/>
    <property type="match status" value="1"/>
</dbReference>
<dbReference type="InterPro" id="IPR012341">
    <property type="entry name" value="6hp_glycosidase-like_sf"/>
</dbReference>
<dbReference type="Pfam" id="PF00723">
    <property type="entry name" value="Glyco_hydro_15"/>
    <property type="match status" value="1"/>
</dbReference>
<dbReference type="EMBL" id="FPJG01000006">
    <property type="protein sequence ID" value="SFW60052.1"/>
    <property type="molecule type" value="Genomic_DNA"/>
</dbReference>
<dbReference type="CDD" id="cd01627">
    <property type="entry name" value="HAD_TPP"/>
    <property type="match status" value="1"/>
</dbReference>
<protein>
    <submittedName>
        <fullName evidence="3">Trehalose-phosphatase</fullName>
    </submittedName>
</protein>
<dbReference type="InterPro" id="IPR036412">
    <property type="entry name" value="HAD-like_sf"/>
</dbReference>
<dbReference type="NCBIfam" id="TIGR00685">
    <property type="entry name" value="T6PP"/>
    <property type="match status" value="1"/>
</dbReference>
<gene>
    <name evidence="3" type="ORF">SAMN04489730_1887</name>
</gene>
<keyword evidence="4" id="KW-1185">Reference proteome</keyword>
<dbReference type="PANTHER" id="PTHR31616:SF0">
    <property type="entry name" value="GLUCAN 1,4-ALPHA-GLUCOSIDASE"/>
    <property type="match status" value="1"/>
</dbReference>
<dbReference type="Gene3D" id="3.30.70.1020">
    <property type="entry name" value="Trehalose-6-phosphate phosphatase related protein, domain 2"/>
    <property type="match status" value="1"/>
</dbReference>
<dbReference type="InterPro" id="IPR045582">
    <property type="entry name" value="Trehalase-like_N"/>
</dbReference>
<dbReference type="AlphaFoldDB" id="A0A1K1QK39"/>
<dbReference type="InterPro" id="IPR008928">
    <property type="entry name" value="6-hairpin_glycosidase_sf"/>
</dbReference>
<feature type="domain" description="Trehalase-like N-terminal" evidence="2">
    <location>
        <begin position="251"/>
        <end position="462"/>
    </location>
</feature>
<dbReference type="InterPro" id="IPR011613">
    <property type="entry name" value="GH15-like"/>
</dbReference>
<evidence type="ECO:0000259" key="2">
    <source>
        <dbReference type="Pfam" id="PF19291"/>
    </source>
</evidence>
<organism evidence="3 4">
    <name type="scientific">Amycolatopsis australiensis</name>
    <dbReference type="NCBI Taxonomy" id="546364"/>
    <lineage>
        <taxon>Bacteria</taxon>
        <taxon>Bacillati</taxon>
        <taxon>Actinomycetota</taxon>
        <taxon>Actinomycetes</taxon>
        <taxon>Pseudonocardiales</taxon>
        <taxon>Pseudonocardiaceae</taxon>
        <taxon>Amycolatopsis</taxon>
    </lineage>
</organism>
<dbReference type="PANTHER" id="PTHR31616">
    <property type="entry name" value="TREHALASE"/>
    <property type="match status" value="1"/>
</dbReference>